<keyword evidence="2" id="KW-1185">Reference proteome</keyword>
<proteinExistence type="predicted"/>
<dbReference type="Proteomes" id="UP000077623">
    <property type="component" value="Unassembled WGS sequence"/>
</dbReference>
<dbReference type="AlphaFoldDB" id="A0A1A9QCH2"/>
<sequence>MTDWLIKTLRTSAVITGFGAIGGIFYLTNNNERQTISTLSTREKNDTLIEIEDLQDTSKSTVNRKPILQACKKKWESTDWKPENDKLCRGIYIAKDEREQFYLTL</sequence>
<name>A0A1A9QCH2_9MOLU</name>
<protein>
    <submittedName>
        <fullName evidence="1">Uncharacterized protein</fullName>
    </submittedName>
</protein>
<comment type="caution">
    <text evidence="1">The sequence shown here is derived from an EMBL/GenBank/DDBJ whole genome shotgun (WGS) entry which is preliminary data.</text>
</comment>
<dbReference type="STRING" id="432608.A6V39_03435"/>
<accession>A0A1A9QCH2</accession>
<gene>
    <name evidence="1" type="ORF">A6V39_03435</name>
</gene>
<organism evidence="1 2">
    <name type="scientific">Candidatus Mycoplasma haematobovis</name>
    <dbReference type="NCBI Taxonomy" id="432608"/>
    <lineage>
        <taxon>Bacteria</taxon>
        <taxon>Bacillati</taxon>
        <taxon>Mycoplasmatota</taxon>
        <taxon>Mollicutes</taxon>
        <taxon>Mycoplasmataceae</taxon>
        <taxon>Mycoplasma</taxon>
    </lineage>
</organism>
<evidence type="ECO:0000313" key="1">
    <source>
        <dbReference type="EMBL" id="OAL09938.1"/>
    </source>
</evidence>
<evidence type="ECO:0000313" key="2">
    <source>
        <dbReference type="Proteomes" id="UP000077623"/>
    </source>
</evidence>
<dbReference type="RefSeq" id="WP_187150325.1">
    <property type="nucleotide sequence ID" value="NZ_LWUJ01000012.1"/>
</dbReference>
<reference evidence="2" key="1">
    <citation type="submission" date="2016-04" db="EMBL/GenBank/DDBJ databases">
        <authorList>
            <person name="Quiroz-Castaneda R.E."/>
            <person name="Martinez-Ocampo F."/>
        </authorList>
    </citation>
    <scope>NUCLEOTIDE SEQUENCE [LARGE SCALE GENOMIC DNA]</scope>
    <source>
        <strain evidence="2">INIFAP01</strain>
    </source>
</reference>
<dbReference type="EMBL" id="LWUJ01000012">
    <property type="protein sequence ID" value="OAL09938.1"/>
    <property type="molecule type" value="Genomic_DNA"/>
</dbReference>